<feature type="region of interest" description="Disordered" evidence="1">
    <location>
        <begin position="29"/>
        <end position="54"/>
    </location>
</feature>
<feature type="region of interest" description="Disordered" evidence="1">
    <location>
        <begin position="126"/>
        <end position="148"/>
    </location>
</feature>
<accession>A0ABV8B3D8</accession>
<reference evidence="5" key="1">
    <citation type="journal article" date="2019" name="Int. J. Syst. Evol. Microbiol.">
        <title>The Global Catalogue of Microorganisms (GCM) 10K type strain sequencing project: providing services to taxonomists for standard genome sequencing and annotation.</title>
        <authorList>
            <consortium name="The Broad Institute Genomics Platform"/>
            <consortium name="The Broad Institute Genome Sequencing Center for Infectious Disease"/>
            <person name="Wu L."/>
            <person name="Ma J."/>
        </authorList>
    </citation>
    <scope>NUCLEOTIDE SEQUENCE [LARGE SCALE GENOMIC DNA]</scope>
    <source>
        <strain evidence="5">CCUG 61889</strain>
    </source>
</reference>
<organism evidence="4 5">
    <name type="scientific">Bacillus songklensis</name>
    <dbReference type="NCBI Taxonomy" id="1069116"/>
    <lineage>
        <taxon>Bacteria</taxon>
        <taxon>Bacillati</taxon>
        <taxon>Bacillota</taxon>
        <taxon>Bacilli</taxon>
        <taxon>Bacillales</taxon>
        <taxon>Bacillaceae</taxon>
        <taxon>Bacillus</taxon>
    </lineage>
</organism>
<name>A0ABV8B3D8_9BACI</name>
<feature type="signal peptide" evidence="2">
    <location>
        <begin position="1"/>
        <end position="23"/>
    </location>
</feature>
<comment type="caution">
    <text evidence="4">The sequence shown here is derived from an EMBL/GenBank/DDBJ whole genome shotgun (WGS) entry which is preliminary data.</text>
</comment>
<dbReference type="PROSITE" id="PS50234">
    <property type="entry name" value="VWFA"/>
    <property type="match status" value="1"/>
</dbReference>
<evidence type="ECO:0000259" key="3">
    <source>
        <dbReference type="PROSITE" id="PS50234"/>
    </source>
</evidence>
<feature type="chain" id="PRO_5047499830" evidence="2">
    <location>
        <begin position="24"/>
        <end position="458"/>
    </location>
</feature>
<proteinExistence type="predicted"/>
<keyword evidence="5" id="KW-1185">Reference proteome</keyword>
<evidence type="ECO:0000313" key="4">
    <source>
        <dbReference type="EMBL" id="MFC3884375.1"/>
    </source>
</evidence>
<dbReference type="InterPro" id="IPR036465">
    <property type="entry name" value="vWFA_dom_sf"/>
</dbReference>
<protein>
    <submittedName>
        <fullName evidence="4">VWA domain-containing protein</fullName>
    </submittedName>
</protein>
<keyword evidence="2" id="KW-0732">Signal</keyword>
<evidence type="ECO:0000256" key="2">
    <source>
        <dbReference type="SAM" id="SignalP"/>
    </source>
</evidence>
<dbReference type="Proteomes" id="UP001595752">
    <property type="component" value="Unassembled WGS sequence"/>
</dbReference>
<dbReference type="SMART" id="SM00327">
    <property type="entry name" value="VWA"/>
    <property type="match status" value="1"/>
</dbReference>
<dbReference type="Pfam" id="PF00092">
    <property type="entry name" value="VWA"/>
    <property type="match status" value="1"/>
</dbReference>
<dbReference type="InterPro" id="IPR002035">
    <property type="entry name" value="VWF_A"/>
</dbReference>
<dbReference type="RefSeq" id="WP_377915761.1">
    <property type="nucleotide sequence ID" value="NZ_JBHRZT010000052.1"/>
</dbReference>
<evidence type="ECO:0000256" key="1">
    <source>
        <dbReference type="SAM" id="MobiDB-lite"/>
    </source>
</evidence>
<feature type="compositionally biased region" description="Low complexity" evidence="1">
    <location>
        <begin position="133"/>
        <end position="148"/>
    </location>
</feature>
<dbReference type="Gene3D" id="3.40.50.410">
    <property type="entry name" value="von Willebrand factor, type A domain"/>
    <property type="match status" value="2"/>
</dbReference>
<dbReference type="EMBL" id="JBHRZT010000052">
    <property type="protein sequence ID" value="MFC3884375.1"/>
    <property type="molecule type" value="Genomic_DNA"/>
</dbReference>
<dbReference type="PROSITE" id="PS51257">
    <property type="entry name" value="PROKAR_LIPOPROTEIN"/>
    <property type="match status" value="1"/>
</dbReference>
<feature type="domain" description="VWFA" evidence="3">
    <location>
        <begin position="155"/>
        <end position="343"/>
    </location>
</feature>
<evidence type="ECO:0000313" key="5">
    <source>
        <dbReference type="Proteomes" id="UP001595752"/>
    </source>
</evidence>
<gene>
    <name evidence="4" type="ORF">ACFOU2_13045</name>
</gene>
<dbReference type="SUPFAM" id="SSF53300">
    <property type="entry name" value="vWA-like"/>
    <property type="match status" value="1"/>
</dbReference>
<sequence length="458" mass="51334">MRNRWTKKSALMFSILSVALAVGCGKEESATESTNAKENNEAVETVKSQDETNKMDSFYNAPAAPKTYEEVLAYPIGEMAGKQFKASEEEFKSKLDEFPALPEKANKEQVEAAYNKLVQLYKQDYPTPPQYVEQGSTEGSSSQQTQQKQTQLSYNVEIILDASGSMAGKVSGKTKMELAKEAIRDFASSLPQGTKVGLRVYGHKGSNEDKDKALSCQSSELVYSVSTYNEQQLQSALASFQPTGWTPVAKSLEEAGKDLGEFQGEQNKNIIYLVSDGIETCGGNPVEAAKQLRESGIAPVVNVIGFDVDDEGQKQLQKVASASGGTYASVANQDELTKEFEKAKEDASDWYEWARKERDKAFNVKMTNYDSINEYRLTSKDLAYEERMNYNQSLDYLFEMKKITWDQKVALLDFYEPYFNVIEETTYDIYSGLIHKNSDEYFEQTDGISDKVKKNTNQ</sequence>